<comment type="similarity">
    <text evidence="2 7">Belongs to the SprT family.</text>
</comment>
<dbReference type="GO" id="GO:0008237">
    <property type="term" value="F:metallopeptidase activity"/>
    <property type="evidence" value="ECO:0007669"/>
    <property type="project" value="UniProtKB-KW"/>
</dbReference>
<dbReference type="InterPro" id="IPR006640">
    <property type="entry name" value="SprT-like_domain"/>
</dbReference>
<comment type="cofactor">
    <cofactor evidence="7">
        <name>Zn(2+)</name>
        <dbReference type="ChEBI" id="CHEBI:29105"/>
    </cofactor>
    <text evidence="7">Binds 1 zinc ion.</text>
</comment>
<keyword evidence="9" id="KW-0482">Metalloprotease</keyword>
<keyword evidence="6 7" id="KW-0862">Zinc</keyword>
<keyword evidence="9" id="KW-0378">Hydrolase</keyword>
<dbReference type="PANTHER" id="PTHR38773">
    <property type="entry name" value="PROTEIN SPRT"/>
    <property type="match status" value="1"/>
</dbReference>
<gene>
    <name evidence="7" type="primary">sprT</name>
    <name evidence="9" type="ORF">CIK83_09570</name>
</gene>
<evidence type="ECO:0000259" key="8">
    <source>
        <dbReference type="SMART" id="SM00731"/>
    </source>
</evidence>
<reference evidence="9 10" key="1">
    <citation type="journal article" date="2017" name="Elife">
        <title>Extensive horizontal gene transfer in cheese-associated bacteria.</title>
        <authorList>
            <person name="Bonham K.S."/>
            <person name="Wolfe B.E."/>
            <person name="Dutton R.J."/>
        </authorList>
    </citation>
    <scope>NUCLEOTIDE SEQUENCE [LARGE SCALE GENOMIC DNA]</scope>
    <source>
        <strain evidence="9 10">JB196</strain>
    </source>
</reference>
<keyword evidence="4 7" id="KW-0963">Cytoplasm</keyword>
<dbReference type="Pfam" id="PF10263">
    <property type="entry name" value="SprT-like"/>
    <property type="match status" value="1"/>
</dbReference>
<keyword evidence="9" id="KW-0645">Protease</keyword>
<evidence type="ECO:0000256" key="4">
    <source>
        <dbReference type="ARBA" id="ARBA00022490"/>
    </source>
</evidence>
<feature type="binding site" evidence="7">
    <location>
        <position position="73"/>
    </location>
    <ligand>
        <name>Zn(2+)</name>
        <dbReference type="ChEBI" id="CHEBI:29105"/>
    </ligand>
</feature>
<accession>A0A368LQG7</accession>
<dbReference type="GO" id="GO:0006508">
    <property type="term" value="P:proteolysis"/>
    <property type="evidence" value="ECO:0007669"/>
    <property type="project" value="UniProtKB-KW"/>
</dbReference>
<comment type="subcellular location">
    <subcellularLocation>
        <location evidence="1 7">Cytoplasm</location>
    </subcellularLocation>
</comment>
<sequence>MSSALQEAIQNSIQYYLNKAISAFNYEYTSPDYNFNVRGKVAGKAYLTLWQIRLNPILFLENQDEFLQHVIPHELAHLIAYHQFGRVKPHGKEWQYIMIEVFGISAQTRHSFDISSVQGKTFSYQCQCREHELTIRRHNKIQRHQSYYHCTVCESQLIKK</sequence>
<dbReference type="InterPro" id="IPR023483">
    <property type="entry name" value="Uncharacterised_SprT"/>
</dbReference>
<dbReference type="GO" id="GO:0008270">
    <property type="term" value="F:zinc ion binding"/>
    <property type="evidence" value="ECO:0007669"/>
    <property type="project" value="UniProtKB-UniRule"/>
</dbReference>
<keyword evidence="5 7" id="KW-0479">Metal-binding</keyword>
<dbReference type="NCBIfam" id="NF003421">
    <property type="entry name" value="PRK04860.1"/>
    <property type="match status" value="1"/>
</dbReference>
<dbReference type="AlphaFoldDB" id="A0A368LQG7"/>
<comment type="caution">
    <text evidence="9">The sequence shown here is derived from an EMBL/GenBank/DDBJ whole genome shotgun (WGS) entry which is preliminary data.</text>
</comment>
<evidence type="ECO:0000256" key="6">
    <source>
        <dbReference type="ARBA" id="ARBA00022833"/>
    </source>
</evidence>
<evidence type="ECO:0000256" key="3">
    <source>
        <dbReference type="ARBA" id="ARBA00020082"/>
    </source>
</evidence>
<dbReference type="GO" id="GO:0005737">
    <property type="term" value="C:cytoplasm"/>
    <property type="evidence" value="ECO:0007669"/>
    <property type="project" value="UniProtKB-SubCell"/>
</dbReference>
<keyword evidence="10" id="KW-1185">Reference proteome</keyword>
<organism evidence="9 10">
    <name type="scientific">Vibrio casei</name>
    <dbReference type="NCBI Taxonomy" id="673372"/>
    <lineage>
        <taxon>Bacteria</taxon>
        <taxon>Pseudomonadati</taxon>
        <taxon>Pseudomonadota</taxon>
        <taxon>Gammaproteobacteria</taxon>
        <taxon>Vibrionales</taxon>
        <taxon>Vibrionaceae</taxon>
        <taxon>Vibrio</taxon>
    </lineage>
</organism>
<dbReference type="PANTHER" id="PTHR38773:SF1">
    <property type="entry name" value="PROTEIN SPRT"/>
    <property type="match status" value="1"/>
</dbReference>
<dbReference type="SMART" id="SM00731">
    <property type="entry name" value="SprT"/>
    <property type="match status" value="1"/>
</dbReference>
<evidence type="ECO:0000313" key="9">
    <source>
        <dbReference type="EMBL" id="RCS74065.1"/>
    </source>
</evidence>
<dbReference type="GO" id="GO:0006950">
    <property type="term" value="P:response to stress"/>
    <property type="evidence" value="ECO:0007669"/>
    <property type="project" value="UniProtKB-ARBA"/>
</dbReference>
<evidence type="ECO:0000256" key="5">
    <source>
        <dbReference type="ARBA" id="ARBA00022723"/>
    </source>
</evidence>
<feature type="domain" description="SprT-like" evidence="8">
    <location>
        <begin position="11"/>
        <end position="160"/>
    </location>
</feature>
<dbReference type="HAMAP" id="MF_00746">
    <property type="entry name" value="SprT"/>
    <property type="match status" value="1"/>
</dbReference>
<feature type="binding site" evidence="7">
    <location>
        <position position="77"/>
    </location>
    <ligand>
        <name>Zn(2+)</name>
        <dbReference type="ChEBI" id="CHEBI:29105"/>
    </ligand>
</feature>
<evidence type="ECO:0000256" key="1">
    <source>
        <dbReference type="ARBA" id="ARBA00004496"/>
    </source>
</evidence>
<evidence type="ECO:0000256" key="7">
    <source>
        <dbReference type="HAMAP-Rule" id="MF_00746"/>
    </source>
</evidence>
<feature type="active site" evidence="7">
    <location>
        <position position="74"/>
    </location>
</feature>
<protein>
    <recommendedName>
        <fullName evidence="3 7">Protein SprT</fullName>
    </recommendedName>
</protein>
<evidence type="ECO:0000256" key="2">
    <source>
        <dbReference type="ARBA" id="ARBA00006591"/>
    </source>
</evidence>
<proteinExistence type="inferred from homology"/>
<dbReference type="EMBL" id="QPGL01000001">
    <property type="protein sequence ID" value="RCS74065.1"/>
    <property type="molecule type" value="Genomic_DNA"/>
</dbReference>
<name>A0A368LQG7_9VIBR</name>
<evidence type="ECO:0000313" key="10">
    <source>
        <dbReference type="Proteomes" id="UP000252479"/>
    </source>
</evidence>
<dbReference type="Proteomes" id="UP000252479">
    <property type="component" value="Unassembled WGS sequence"/>
</dbReference>